<accession>A0ABR8MLD4</accession>
<dbReference type="Proteomes" id="UP000649289">
    <property type="component" value="Unassembled WGS sequence"/>
</dbReference>
<gene>
    <name evidence="7" type="ORF">IEZ25_14715</name>
</gene>
<reference evidence="7 8" key="1">
    <citation type="submission" date="2020-09" db="EMBL/GenBank/DDBJ databases">
        <title>novel species in genus Nocardioides.</title>
        <authorList>
            <person name="Zhang G."/>
        </authorList>
    </citation>
    <scope>NUCLEOTIDE SEQUENCE [LARGE SCALE GENOMIC DNA]</scope>
    <source>
        <strain evidence="7 8">19197</strain>
    </source>
</reference>
<comment type="subcellular location">
    <subcellularLocation>
        <location evidence="1">Endomembrane system</location>
        <topology evidence="1">Multi-pass membrane protein</topology>
    </subcellularLocation>
</comment>
<evidence type="ECO:0000313" key="8">
    <source>
        <dbReference type="Proteomes" id="UP000649289"/>
    </source>
</evidence>
<organism evidence="7 8">
    <name type="scientific">Nocardioides hwasunensis</name>
    <dbReference type="NCBI Taxonomy" id="397258"/>
    <lineage>
        <taxon>Bacteria</taxon>
        <taxon>Bacillati</taxon>
        <taxon>Actinomycetota</taxon>
        <taxon>Actinomycetes</taxon>
        <taxon>Propionibacteriales</taxon>
        <taxon>Nocardioidaceae</taxon>
        <taxon>Nocardioides</taxon>
    </lineage>
</organism>
<keyword evidence="2 5" id="KW-0812">Transmembrane</keyword>
<feature type="domain" description="DUF202" evidence="6">
    <location>
        <begin position="11"/>
        <end position="65"/>
    </location>
</feature>
<dbReference type="Pfam" id="PF02656">
    <property type="entry name" value="DUF202"/>
    <property type="match status" value="1"/>
</dbReference>
<evidence type="ECO:0000256" key="4">
    <source>
        <dbReference type="ARBA" id="ARBA00023136"/>
    </source>
</evidence>
<evidence type="ECO:0000256" key="3">
    <source>
        <dbReference type="ARBA" id="ARBA00022989"/>
    </source>
</evidence>
<comment type="caution">
    <text evidence="7">The sequence shown here is derived from an EMBL/GenBank/DDBJ whole genome shotgun (WGS) entry which is preliminary data.</text>
</comment>
<evidence type="ECO:0000313" key="7">
    <source>
        <dbReference type="EMBL" id="MBD3915876.1"/>
    </source>
</evidence>
<dbReference type="InterPro" id="IPR003807">
    <property type="entry name" value="DUF202"/>
</dbReference>
<feature type="transmembrane region" description="Helical" evidence="5">
    <location>
        <begin position="68"/>
        <end position="91"/>
    </location>
</feature>
<evidence type="ECO:0000256" key="5">
    <source>
        <dbReference type="SAM" id="Phobius"/>
    </source>
</evidence>
<feature type="transmembrane region" description="Helical" evidence="5">
    <location>
        <begin position="18"/>
        <end position="37"/>
    </location>
</feature>
<evidence type="ECO:0000256" key="1">
    <source>
        <dbReference type="ARBA" id="ARBA00004127"/>
    </source>
</evidence>
<proteinExistence type="predicted"/>
<feature type="transmembrane region" description="Helical" evidence="5">
    <location>
        <begin position="44"/>
        <end position="62"/>
    </location>
</feature>
<protein>
    <submittedName>
        <fullName evidence="7">DUF202 domain-containing protein</fullName>
    </submittedName>
</protein>
<dbReference type="EMBL" id="JACXYY010000006">
    <property type="protein sequence ID" value="MBD3915876.1"/>
    <property type="molecule type" value="Genomic_DNA"/>
</dbReference>
<keyword evidence="8" id="KW-1185">Reference proteome</keyword>
<dbReference type="RefSeq" id="WP_191200218.1">
    <property type="nucleotide sequence ID" value="NZ_BAAAPA010000006.1"/>
</dbReference>
<keyword evidence="4 5" id="KW-0472">Membrane</keyword>
<evidence type="ECO:0000259" key="6">
    <source>
        <dbReference type="Pfam" id="PF02656"/>
    </source>
</evidence>
<sequence>MTGAPVGLEDQYERTLLAWRRTALSLVAVGLLVAHFSVVGTGQVALLVLLVGLGGVLGFVWLGRARLVAVTGLAMVAGLGLLGALALRGILLR</sequence>
<name>A0ABR8MLD4_9ACTN</name>
<keyword evidence="3 5" id="KW-1133">Transmembrane helix</keyword>
<evidence type="ECO:0000256" key="2">
    <source>
        <dbReference type="ARBA" id="ARBA00022692"/>
    </source>
</evidence>